<name>A0ABN6M8L1_9BACT</name>
<dbReference type="RefSeq" id="WP_284152501.1">
    <property type="nucleotide sequence ID" value="NZ_AP025516.1"/>
</dbReference>
<sequence>MSKVIRIPIELYDRLSVHAEGFDTPADVIQRILDYYEGEVVETSGLTPEMTQERPRTLEIRYYPDNDEQEFKRALLEKRRAYLHLYKTNGTVEMHEWNAEKFTESSSVSGNLRSGYLRDWKKKGIYKAEISTDESDLIPL</sequence>
<protein>
    <submittedName>
        <fullName evidence="1">Uncharacterized protein</fullName>
    </submittedName>
</protein>
<dbReference type="EMBL" id="AP025516">
    <property type="protein sequence ID" value="BDD89186.1"/>
    <property type="molecule type" value="Genomic_DNA"/>
</dbReference>
<gene>
    <name evidence="1" type="ORF">DPPLL_35510</name>
</gene>
<dbReference type="Proteomes" id="UP000830055">
    <property type="component" value="Chromosome"/>
</dbReference>
<organism evidence="1 2">
    <name type="scientific">Desulfofustis limnaeus</name>
    <dbReference type="NCBI Taxonomy" id="2740163"/>
    <lineage>
        <taxon>Bacteria</taxon>
        <taxon>Pseudomonadati</taxon>
        <taxon>Thermodesulfobacteriota</taxon>
        <taxon>Desulfobulbia</taxon>
        <taxon>Desulfobulbales</taxon>
        <taxon>Desulfocapsaceae</taxon>
        <taxon>Desulfofustis</taxon>
    </lineage>
</organism>
<proteinExistence type="predicted"/>
<evidence type="ECO:0000313" key="1">
    <source>
        <dbReference type="EMBL" id="BDD89186.1"/>
    </source>
</evidence>
<reference evidence="1 2" key="1">
    <citation type="submission" date="2022-01" db="EMBL/GenBank/DDBJ databases">
        <title>Desulfofustis limnae sp. nov., a novel mesophilic sulfate-reducing bacterium isolated from marsh soil.</title>
        <authorList>
            <person name="Watanabe M."/>
            <person name="Takahashi A."/>
            <person name="Kojima H."/>
            <person name="Fukui M."/>
        </authorList>
    </citation>
    <scope>NUCLEOTIDE SEQUENCE [LARGE SCALE GENOMIC DNA]</scope>
    <source>
        <strain evidence="1 2">PPLL</strain>
    </source>
</reference>
<keyword evidence="2" id="KW-1185">Reference proteome</keyword>
<evidence type="ECO:0000313" key="2">
    <source>
        <dbReference type="Proteomes" id="UP000830055"/>
    </source>
</evidence>
<accession>A0ABN6M8L1</accession>